<dbReference type="PANTHER" id="PTHR10773:SF19">
    <property type="match status" value="1"/>
</dbReference>
<sequence>MATKNIDQKMEHALNQNEESLGITPSRRSPHGGISRKRKADTSNWKQNIRKMQRQSGKAYKNSKGKQVPERSIATLTSCRNCKFKCSTNITEIERQVIFDNFWTLDDDGKKHFYSKTTEKLEKKRCRTAAGENSRRKMSYYYSFFVSNTQYRVCKSYYLSTLNISSQRIFYFHKFNKCLTTGTPMQSKFGRHVKKSLPEDSKKVVRDHINLFPRIKAHYCRKKTFKEYMERSLNIGKLYDLFKIYCDENDYIPVKEHMYRYIFNHEFNIEFQKPKKDLCDIAMNIATLLMLTMSRQIVIIST</sequence>
<feature type="compositionally biased region" description="Basic residues" evidence="1">
    <location>
        <begin position="28"/>
        <end position="39"/>
    </location>
</feature>
<evidence type="ECO:0000313" key="2">
    <source>
        <dbReference type="Proteomes" id="UP001652625"/>
    </source>
</evidence>
<feature type="compositionally biased region" description="Basic and acidic residues" evidence="1">
    <location>
        <begin position="1"/>
        <end position="12"/>
    </location>
</feature>
<reference evidence="3" key="1">
    <citation type="submission" date="2025-08" db="UniProtKB">
        <authorList>
            <consortium name="RefSeq"/>
        </authorList>
    </citation>
    <scope>IDENTIFICATION</scope>
</reference>
<dbReference type="GeneID" id="136090769"/>
<keyword evidence="2" id="KW-1185">Reference proteome</keyword>
<organism evidence="2 3">
    <name type="scientific">Hydra vulgaris</name>
    <name type="common">Hydra</name>
    <name type="synonym">Hydra attenuata</name>
    <dbReference type="NCBI Taxonomy" id="6087"/>
    <lineage>
        <taxon>Eukaryota</taxon>
        <taxon>Metazoa</taxon>
        <taxon>Cnidaria</taxon>
        <taxon>Hydrozoa</taxon>
        <taxon>Hydroidolina</taxon>
        <taxon>Anthoathecata</taxon>
        <taxon>Aplanulata</taxon>
        <taxon>Hydridae</taxon>
        <taxon>Hydra</taxon>
    </lineage>
</organism>
<evidence type="ECO:0000313" key="3">
    <source>
        <dbReference type="RefSeq" id="XP_065673736.1"/>
    </source>
</evidence>
<evidence type="ECO:0000256" key="1">
    <source>
        <dbReference type="SAM" id="MobiDB-lite"/>
    </source>
</evidence>
<dbReference type="Proteomes" id="UP001652625">
    <property type="component" value="Chromosome 14"/>
</dbReference>
<feature type="region of interest" description="Disordered" evidence="1">
    <location>
        <begin position="1"/>
        <end position="45"/>
    </location>
</feature>
<protein>
    <submittedName>
        <fullName evidence="3">Uncharacterized protein LOC136090769</fullName>
    </submittedName>
</protein>
<name>A0ABM4DGY3_HYDVU</name>
<dbReference type="PANTHER" id="PTHR10773">
    <property type="entry name" value="DNA-DIRECTED RNA POLYMERASES I, II, AND III SUBUNIT RPABC2"/>
    <property type="match status" value="1"/>
</dbReference>
<gene>
    <name evidence="3" type="primary">LOC136090769</name>
</gene>
<proteinExistence type="predicted"/>
<dbReference type="RefSeq" id="XP_065673736.1">
    <property type="nucleotide sequence ID" value="XM_065817664.1"/>
</dbReference>
<accession>A0ABM4DGY3</accession>